<keyword evidence="2" id="KW-1185">Reference proteome</keyword>
<evidence type="ECO:0000313" key="2">
    <source>
        <dbReference type="Proteomes" id="UP000053477"/>
    </source>
</evidence>
<reference evidence="1 2" key="1">
    <citation type="submission" date="2015-04" db="EMBL/GenBank/DDBJ databases">
        <title>Complete genome sequence of Schizopora paradoxa KUC8140, a cosmopolitan wood degrader in East Asia.</title>
        <authorList>
            <consortium name="DOE Joint Genome Institute"/>
            <person name="Min B."/>
            <person name="Park H."/>
            <person name="Jang Y."/>
            <person name="Kim J.-J."/>
            <person name="Kim K.H."/>
            <person name="Pangilinan J."/>
            <person name="Lipzen A."/>
            <person name="Riley R."/>
            <person name="Grigoriev I.V."/>
            <person name="Spatafora J.W."/>
            <person name="Choi I.-G."/>
        </authorList>
    </citation>
    <scope>NUCLEOTIDE SEQUENCE [LARGE SCALE GENOMIC DNA]</scope>
    <source>
        <strain evidence="1 2">KUC8140</strain>
    </source>
</reference>
<protein>
    <submittedName>
        <fullName evidence="1">Uncharacterized protein</fullName>
    </submittedName>
</protein>
<sequence length="269" mass="28960">MDPISSTVSSIFGGGGSGNVNSFNDVIAKVLAAAKAAQAAAGAAAEVQSGLAPSFGSLNKESIKTLDEKLKVMIGTVHDDLVKIPPAELTFDKAVEVLTKNQLLQLEGQPIHRTDGIRKGGTNAFKFDRGTDSGIVREVHTWFVNLIGDDDVVKACGFTIDSVADIVATSGASIDSFESFFSADNYTSKNVLNVGILRYPDVDQPHFKLFRIQLNAWSKTSRILFVSDESSGLNGNYQMSIFKPNDAQMAILSAETKQLFIDDAEKMFQ</sequence>
<proteinExistence type="predicted"/>
<organism evidence="1 2">
    <name type="scientific">Schizopora paradoxa</name>
    <dbReference type="NCBI Taxonomy" id="27342"/>
    <lineage>
        <taxon>Eukaryota</taxon>
        <taxon>Fungi</taxon>
        <taxon>Dikarya</taxon>
        <taxon>Basidiomycota</taxon>
        <taxon>Agaricomycotina</taxon>
        <taxon>Agaricomycetes</taxon>
        <taxon>Hymenochaetales</taxon>
        <taxon>Schizoporaceae</taxon>
        <taxon>Schizopora</taxon>
    </lineage>
</organism>
<dbReference type="OrthoDB" id="2735833at2759"/>
<accession>A0A0H2RK59</accession>
<dbReference type="InParanoid" id="A0A0H2RK59"/>
<dbReference type="AlphaFoldDB" id="A0A0H2RK59"/>
<dbReference type="Proteomes" id="UP000053477">
    <property type="component" value="Unassembled WGS sequence"/>
</dbReference>
<dbReference type="EMBL" id="KQ086350">
    <property type="protein sequence ID" value="KLO05171.1"/>
    <property type="molecule type" value="Genomic_DNA"/>
</dbReference>
<gene>
    <name evidence="1" type="ORF">SCHPADRAFT_734493</name>
</gene>
<name>A0A0H2RK59_9AGAM</name>
<evidence type="ECO:0000313" key="1">
    <source>
        <dbReference type="EMBL" id="KLO05171.1"/>
    </source>
</evidence>